<protein>
    <submittedName>
        <fullName evidence="2">Amino acid transporter transmembrane</fullName>
    </submittedName>
</protein>
<feature type="transmembrane region" description="Helical" evidence="1">
    <location>
        <begin position="108"/>
        <end position="130"/>
    </location>
</feature>
<dbReference type="AlphaFoldDB" id="A0A9W9EID7"/>
<feature type="transmembrane region" description="Helical" evidence="1">
    <location>
        <begin position="194"/>
        <end position="214"/>
    </location>
</feature>
<dbReference type="OrthoDB" id="40134at2759"/>
<dbReference type="Proteomes" id="UP001149074">
    <property type="component" value="Unassembled WGS sequence"/>
</dbReference>
<evidence type="ECO:0000256" key="1">
    <source>
        <dbReference type="SAM" id="Phobius"/>
    </source>
</evidence>
<gene>
    <name evidence="2" type="ORF">N7532_011367</name>
</gene>
<dbReference type="GeneID" id="81362837"/>
<reference evidence="2" key="2">
    <citation type="journal article" date="2023" name="IMA Fungus">
        <title>Comparative genomic study of the Penicillium genus elucidates a diverse pangenome and 15 lateral gene transfer events.</title>
        <authorList>
            <person name="Petersen C."/>
            <person name="Sorensen T."/>
            <person name="Nielsen M.R."/>
            <person name="Sondergaard T.E."/>
            <person name="Sorensen J.L."/>
            <person name="Fitzpatrick D.A."/>
            <person name="Frisvad J.C."/>
            <person name="Nielsen K.L."/>
        </authorList>
    </citation>
    <scope>NUCLEOTIDE SEQUENCE</scope>
    <source>
        <strain evidence="2">IBT 30761</strain>
    </source>
</reference>
<feature type="transmembrane region" description="Helical" evidence="1">
    <location>
        <begin position="240"/>
        <end position="264"/>
    </location>
</feature>
<keyword evidence="1" id="KW-1133">Transmembrane helix</keyword>
<keyword evidence="1" id="KW-0472">Membrane</keyword>
<organism evidence="2 3">
    <name type="scientific">Penicillium argentinense</name>
    <dbReference type="NCBI Taxonomy" id="1131581"/>
    <lineage>
        <taxon>Eukaryota</taxon>
        <taxon>Fungi</taxon>
        <taxon>Dikarya</taxon>
        <taxon>Ascomycota</taxon>
        <taxon>Pezizomycotina</taxon>
        <taxon>Eurotiomycetes</taxon>
        <taxon>Eurotiomycetidae</taxon>
        <taxon>Eurotiales</taxon>
        <taxon>Aspergillaceae</taxon>
        <taxon>Penicillium</taxon>
    </lineage>
</organism>
<comment type="caution">
    <text evidence="2">The sequence shown here is derived from an EMBL/GenBank/DDBJ whole genome shotgun (WGS) entry which is preliminary data.</text>
</comment>
<keyword evidence="3" id="KW-1185">Reference proteome</keyword>
<feature type="transmembrane region" description="Helical" evidence="1">
    <location>
        <begin position="166"/>
        <end position="187"/>
    </location>
</feature>
<accession>A0A9W9EID7</accession>
<dbReference type="RefSeq" id="XP_056468846.1">
    <property type="nucleotide sequence ID" value="XM_056623858.1"/>
</dbReference>
<name>A0A9W9EID7_9EURO</name>
<reference evidence="2" key="1">
    <citation type="submission" date="2022-11" db="EMBL/GenBank/DDBJ databases">
        <authorList>
            <person name="Petersen C."/>
        </authorList>
    </citation>
    <scope>NUCLEOTIDE SEQUENCE</scope>
    <source>
        <strain evidence="2">IBT 30761</strain>
    </source>
</reference>
<sequence length="290" mass="31077">MVLDSSRFLDQYGQKDDESLDRDGYHKETPAQFTNVQAGDLKGSSAYDAVFGELTQDGPKYRSVIHLTLSLVLSGKRGLDNCMSGWVAGHHCLDAQDPDRPGLSITSVFHTLMVVPGSILLCVVTEIAIWTSYVVGIFNLKHQEVYGIDDAAGLMFGRPGRELYEAIFWLYWIFNGGSGILGISIGLNAVSDHAACIAVFVVVSAIIGFSFGSIRTLARMTWLVACGFTTTGNRLTELDMGYLACWNVLLIVVGMLLTVGGTYGSIISIINSLKAGGATGPLACADNSSS</sequence>
<evidence type="ECO:0000313" key="3">
    <source>
        <dbReference type="Proteomes" id="UP001149074"/>
    </source>
</evidence>
<dbReference type="EMBL" id="JAPQKI010000011">
    <property type="protein sequence ID" value="KAJ5082324.1"/>
    <property type="molecule type" value="Genomic_DNA"/>
</dbReference>
<keyword evidence="1 2" id="KW-0812">Transmembrane</keyword>
<proteinExistence type="predicted"/>
<evidence type="ECO:0000313" key="2">
    <source>
        <dbReference type="EMBL" id="KAJ5082324.1"/>
    </source>
</evidence>